<organism evidence="3 4">
    <name type="scientific">Amycolatopsis heterodermiae</name>
    <dbReference type="NCBI Taxonomy" id="3110235"/>
    <lineage>
        <taxon>Bacteria</taxon>
        <taxon>Bacillati</taxon>
        <taxon>Actinomycetota</taxon>
        <taxon>Actinomycetes</taxon>
        <taxon>Pseudonocardiales</taxon>
        <taxon>Pseudonocardiaceae</taxon>
        <taxon>Amycolatopsis</taxon>
    </lineage>
</organism>
<protein>
    <submittedName>
        <fullName evidence="3">Carbon-nitrogen hydrolase family protein</fullName>
    </submittedName>
</protein>
<comment type="caution">
    <text evidence="3">The sequence shown here is derived from an EMBL/GenBank/DDBJ whole genome shotgun (WGS) entry which is preliminary data.</text>
</comment>
<dbReference type="CDD" id="cd07197">
    <property type="entry name" value="nitrilase"/>
    <property type="match status" value="1"/>
</dbReference>
<dbReference type="SUPFAM" id="SSF56317">
    <property type="entry name" value="Carbon-nitrogen hydrolase"/>
    <property type="match status" value="1"/>
</dbReference>
<evidence type="ECO:0000259" key="2">
    <source>
        <dbReference type="PROSITE" id="PS50263"/>
    </source>
</evidence>
<keyword evidence="4" id="KW-1185">Reference proteome</keyword>
<dbReference type="Proteomes" id="UP001304298">
    <property type="component" value="Unassembled WGS sequence"/>
</dbReference>
<name>A0ABU5R399_9PSEU</name>
<dbReference type="GO" id="GO:0016787">
    <property type="term" value="F:hydrolase activity"/>
    <property type="evidence" value="ECO:0007669"/>
    <property type="project" value="UniProtKB-KW"/>
</dbReference>
<feature type="domain" description="CN hydrolase" evidence="2">
    <location>
        <begin position="5"/>
        <end position="254"/>
    </location>
</feature>
<dbReference type="InterPro" id="IPR036526">
    <property type="entry name" value="C-N_Hydrolase_sf"/>
</dbReference>
<dbReference type="EMBL" id="JAYFSI010000002">
    <property type="protein sequence ID" value="MEA5360691.1"/>
    <property type="molecule type" value="Genomic_DNA"/>
</dbReference>
<sequence>MARTFRLAVAQSEVVEDPADVDALRASGARLRELMTEARDAGARLVQFPEGAITYPHKRVMSVHGPDRVGPADWTRAAWPVLRAEAEAIADQAGRLGIWAVFGSIHPLSGGNRPHNSLYVVSDTGKLVGRYDKRFLSNTELRYLYTPGTEPLVVEIDGFRFGCALCIEVNFPELFAEYERLDVDCVLVSVMVDDEPRATVAQAYGTLYGYWLGYSVPAQFAATVPAGIVAPGGRWIARAPARAEPALAIADLKMTDPDIEVSVQLARPWRRTARAGLYADHVVVGDPRSDDRGSF</sequence>
<keyword evidence="1 3" id="KW-0378">Hydrolase</keyword>
<proteinExistence type="predicted"/>
<evidence type="ECO:0000313" key="3">
    <source>
        <dbReference type="EMBL" id="MEA5360691.1"/>
    </source>
</evidence>
<dbReference type="InterPro" id="IPR050345">
    <property type="entry name" value="Aliph_Amidase/BUP"/>
</dbReference>
<dbReference type="PROSITE" id="PS50263">
    <property type="entry name" value="CN_HYDROLASE"/>
    <property type="match status" value="1"/>
</dbReference>
<dbReference type="InterPro" id="IPR003010">
    <property type="entry name" value="C-N_Hydrolase"/>
</dbReference>
<dbReference type="PANTHER" id="PTHR43674">
    <property type="entry name" value="NITRILASE C965.09-RELATED"/>
    <property type="match status" value="1"/>
</dbReference>
<accession>A0ABU5R399</accession>
<dbReference type="RefSeq" id="WP_323327055.1">
    <property type="nucleotide sequence ID" value="NZ_JAYFSI010000002.1"/>
</dbReference>
<gene>
    <name evidence="3" type="ORF">VA596_14170</name>
</gene>
<evidence type="ECO:0000313" key="4">
    <source>
        <dbReference type="Proteomes" id="UP001304298"/>
    </source>
</evidence>
<dbReference type="Gene3D" id="3.60.110.10">
    <property type="entry name" value="Carbon-nitrogen hydrolase"/>
    <property type="match status" value="1"/>
</dbReference>
<dbReference type="Pfam" id="PF00795">
    <property type="entry name" value="CN_hydrolase"/>
    <property type="match status" value="1"/>
</dbReference>
<dbReference type="PANTHER" id="PTHR43674:SF16">
    <property type="entry name" value="CARBON-NITROGEN FAMILY, PUTATIVE (AFU_ORTHOLOGUE AFUA_5G02350)-RELATED"/>
    <property type="match status" value="1"/>
</dbReference>
<evidence type="ECO:0000256" key="1">
    <source>
        <dbReference type="ARBA" id="ARBA00022801"/>
    </source>
</evidence>
<reference evidence="3 4" key="1">
    <citation type="submission" date="2023-12" db="EMBL/GenBank/DDBJ databases">
        <title>Amycolatopsis sp. V23-08.</title>
        <authorList>
            <person name="Somphong A."/>
        </authorList>
    </citation>
    <scope>NUCLEOTIDE SEQUENCE [LARGE SCALE GENOMIC DNA]</scope>
    <source>
        <strain evidence="3 4">V23-08</strain>
    </source>
</reference>